<feature type="non-terminal residue" evidence="2">
    <location>
        <position position="1"/>
    </location>
</feature>
<dbReference type="Gene3D" id="3.30.70.100">
    <property type="match status" value="1"/>
</dbReference>
<comment type="caution">
    <text evidence="2">The sequence shown here is derived from an EMBL/GenBank/DDBJ whole genome shotgun (WGS) entry which is preliminary data.</text>
</comment>
<dbReference type="EMBL" id="BART01012558">
    <property type="protein sequence ID" value="GAG82508.1"/>
    <property type="molecule type" value="Genomic_DNA"/>
</dbReference>
<dbReference type="PANTHER" id="PTHR30347:SF1">
    <property type="entry name" value="MECHANOSENSITIVE CHANNEL MSCK"/>
    <property type="match status" value="1"/>
</dbReference>
<dbReference type="AlphaFoldDB" id="X1BEI0"/>
<dbReference type="GO" id="GO:0016020">
    <property type="term" value="C:membrane"/>
    <property type="evidence" value="ECO:0007669"/>
    <property type="project" value="InterPro"/>
</dbReference>
<reference evidence="2" key="1">
    <citation type="journal article" date="2014" name="Front. Microbiol.">
        <title>High frequency of phylogenetically diverse reductive dehalogenase-homologous genes in deep subseafloor sedimentary metagenomes.</title>
        <authorList>
            <person name="Kawai M."/>
            <person name="Futagami T."/>
            <person name="Toyoda A."/>
            <person name="Takaki Y."/>
            <person name="Nishi S."/>
            <person name="Hori S."/>
            <person name="Arai W."/>
            <person name="Tsubouchi T."/>
            <person name="Morono Y."/>
            <person name="Uchiyama I."/>
            <person name="Ito T."/>
            <person name="Fujiyama A."/>
            <person name="Inagaki F."/>
            <person name="Takami H."/>
        </authorList>
    </citation>
    <scope>NUCLEOTIDE SEQUENCE</scope>
    <source>
        <strain evidence="2">Expedition CK06-06</strain>
    </source>
</reference>
<dbReference type="SMART" id="SM00100">
    <property type="entry name" value="cNMP"/>
    <property type="match status" value="1"/>
</dbReference>
<protein>
    <recommendedName>
        <fullName evidence="1">Cyclic nucleotide-binding domain-containing protein</fullName>
    </recommendedName>
</protein>
<dbReference type="InterPro" id="IPR011066">
    <property type="entry name" value="MscS_channel_C_sf"/>
</dbReference>
<dbReference type="SUPFAM" id="SSF51206">
    <property type="entry name" value="cAMP-binding domain-like"/>
    <property type="match status" value="1"/>
</dbReference>
<dbReference type="PROSITE" id="PS50042">
    <property type="entry name" value="CNMP_BINDING_3"/>
    <property type="match status" value="1"/>
</dbReference>
<accession>X1BEI0</accession>
<evidence type="ECO:0000259" key="1">
    <source>
        <dbReference type="PROSITE" id="PS50042"/>
    </source>
</evidence>
<dbReference type="Gene3D" id="2.60.120.10">
    <property type="entry name" value="Jelly Rolls"/>
    <property type="match status" value="1"/>
</dbReference>
<dbReference type="InterPro" id="IPR049278">
    <property type="entry name" value="MS_channel_C"/>
</dbReference>
<dbReference type="Pfam" id="PF00027">
    <property type="entry name" value="cNMP_binding"/>
    <property type="match status" value="1"/>
</dbReference>
<dbReference type="SUPFAM" id="SSF82689">
    <property type="entry name" value="Mechanosensitive channel protein MscS (YggB), C-terminal domain"/>
    <property type="match status" value="1"/>
</dbReference>
<dbReference type="InterPro" id="IPR000595">
    <property type="entry name" value="cNMP-bd_dom"/>
</dbReference>
<dbReference type="PROSITE" id="PS00888">
    <property type="entry name" value="CNMP_BINDING_1"/>
    <property type="match status" value="1"/>
</dbReference>
<feature type="domain" description="Cyclic nucleotide-binding" evidence="1">
    <location>
        <begin position="159"/>
        <end position="269"/>
    </location>
</feature>
<dbReference type="InterPro" id="IPR014710">
    <property type="entry name" value="RmlC-like_jellyroll"/>
</dbReference>
<dbReference type="InterPro" id="IPR052702">
    <property type="entry name" value="MscS-like_channel"/>
</dbReference>
<name>X1BEI0_9ZZZZ</name>
<organism evidence="2">
    <name type="scientific">marine sediment metagenome</name>
    <dbReference type="NCBI Taxonomy" id="412755"/>
    <lineage>
        <taxon>unclassified sequences</taxon>
        <taxon>metagenomes</taxon>
        <taxon>ecological metagenomes</taxon>
    </lineage>
</organism>
<sequence>KSTRLLTREKILVYIPNAEITNKSFSNYSRPNRTLVARVYIGIEYGAPPNTVKDVIIQVLNQHPQVLKIPPPDIYLKEFGDFAITYEIRFCHHNFANEPKIKSDINYQIWYALRRNNIKIPFPIRDVHLNHIERRFQTKELEAQKSSFNIEGLLGQVSVLSSLSAEILTQIAERSVIAEYGAGEFIVRQGDQGDSLYIIRTGSCGVYVRRNGKQENRIATIDSSEFFGEMSLLTGEPITATVRAMIDTSIIIIDKENFSNILNDNPAIS</sequence>
<dbReference type="InterPro" id="IPR018490">
    <property type="entry name" value="cNMP-bd_dom_sf"/>
</dbReference>
<dbReference type="PRINTS" id="PR00103">
    <property type="entry name" value="CAMPKINASE"/>
</dbReference>
<dbReference type="PANTHER" id="PTHR30347">
    <property type="entry name" value="POTASSIUM CHANNEL RELATED"/>
    <property type="match status" value="1"/>
</dbReference>
<proteinExistence type="predicted"/>
<dbReference type="CDD" id="cd00038">
    <property type="entry name" value="CAP_ED"/>
    <property type="match status" value="1"/>
</dbReference>
<gene>
    <name evidence="2" type="ORF">S01H4_26154</name>
</gene>
<evidence type="ECO:0000313" key="2">
    <source>
        <dbReference type="EMBL" id="GAG82508.1"/>
    </source>
</evidence>
<dbReference type="Pfam" id="PF21082">
    <property type="entry name" value="MS_channel_3rd"/>
    <property type="match status" value="1"/>
</dbReference>
<dbReference type="InterPro" id="IPR018488">
    <property type="entry name" value="cNMP-bd_CS"/>
</dbReference>
<feature type="non-terminal residue" evidence="2">
    <location>
        <position position="269"/>
    </location>
</feature>